<protein>
    <submittedName>
        <fullName evidence="5">Nickel-type superoxide dismutase maturation protease</fullName>
    </submittedName>
</protein>
<dbReference type="STRING" id="13035.Dacsa_1167"/>
<dbReference type="PANTHER" id="PTHR12383">
    <property type="entry name" value="PROTEASE FAMILY S26 MITOCHONDRIAL INNER MEMBRANE PROTEASE-RELATED"/>
    <property type="match status" value="1"/>
</dbReference>
<keyword evidence="3" id="KW-0472">Membrane</keyword>
<dbReference type="Pfam" id="PF10502">
    <property type="entry name" value="Peptidase_S26"/>
    <property type="match status" value="2"/>
</dbReference>
<dbReference type="InterPro" id="IPR019533">
    <property type="entry name" value="Peptidase_S26"/>
</dbReference>
<feature type="domain" description="Peptidase S26" evidence="4">
    <location>
        <begin position="79"/>
        <end position="113"/>
    </location>
</feature>
<evidence type="ECO:0000256" key="2">
    <source>
        <dbReference type="ARBA" id="ARBA00022801"/>
    </source>
</evidence>
<accession>K9YSK9</accession>
<dbReference type="InterPro" id="IPR014124">
    <property type="entry name" value="Pept_S26A_Sod_Ni_maturase"/>
</dbReference>
<dbReference type="OrthoDB" id="541652at2"/>
<evidence type="ECO:0000313" key="5">
    <source>
        <dbReference type="EMBL" id="AFZ49869.1"/>
    </source>
</evidence>
<dbReference type="HOGENOM" id="CLU_028723_11_1_3"/>
<dbReference type="GO" id="GO:0004252">
    <property type="term" value="F:serine-type endopeptidase activity"/>
    <property type="evidence" value="ECO:0007669"/>
    <property type="project" value="InterPro"/>
</dbReference>
<dbReference type="eggNOG" id="COG0681">
    <property type="taxonomic scope" value="Bacteria"/>
</dbReference>
<dbReference type="KEGG" id="dsl:Dacsa_1167"/>
<sequence length="115" mass="13132">MELPDISVREFLLWILGKRKRFRVKGNSMLPLLKPEEEVLIDRGCYQDSLPKVGEIVVAKHPTKSDLQLIKRVTLVSENGSCFLMGDNPEESTDSRQFGKVNREQIIGRVTCRFG</sequence>
<dbReference type="CDD" id="cd06530">
    <property type="entry name" value="S26_SPase_I"/>
    <property type="match status" value="1"/>
</dbReference>
<reference evidence="5" key="1">
    <citation type="submission" date="2012-04" db="EMBL/GenBank/DDBJ databases">
        <title>Finished genome of Dactylococcopsis salina PCC 8305.</title>
        <authorList>
            <consortium name="US DOE Joint Genome Institute"/>
            <person name="Gugger M."/>
            <person name="Coursin T."/>
            <person name="Rippka R."/>
            <person name="Tandeau De Marsac N."/>
            <person name="Huntemann M."/>
            <person name="Wei C.-L."/>
            <person name="Han J."/>
            <person name="Detter J.C."/>
            <person name="Han C."/>
            <person name="Tapia R."/>
            <person name="Daligault H."/>
            <person name="Chen A."/>
            <person name="Krypides N."/>
            <person name="Mavromatis K."/>
            <person name="Markowitz V."/>
            <person name="Szeto E."/>
            <person name="Ivanova N."/>
            <person name="Ovchinnikova G."/>
            <person name="Pagani I."/>
            <person name="Pati A."/>
            <person name="Goodwin L."/>
            <person name="Peters L."/>
            <person name="Pitluck S."/>
            <person name="Woyke T."/>
            <person name="Kerfeld C."/>
        </authorList>
    </citation>
    <scope>NUCLEOTIDE SEQUENCE [LARGE SCALE GENOMIC DNA]</scope>
    <source>
        <strain evidence="5">PCC 8305</strain>
    </source>
</reference>
<proteinExistence type="predicted"/>
<name>K9YSK9_DACS8</name>
<dbReference type="SUPFAM" id="SSF51306">
    <property type="entry name" value="LexA/Signal peptidase"/>
    <property type="match status" value="1"/>
</dbReference>
<keyword evidence="6" id="KW-1185">Reference proteome</keyword>
<comment type="subcellular location">
    <subcellularLocation>
        <location evidence="1">Membrane</location>
    </subcellularLocation>
</comment>
<keyword evidence="5" id="KW-0645">Protease</keyword>
<gene>
    <name evidence="5" type="ORF">Dacsa_1167</name>
</gene>
<evidence type="ECO:0000259" key="4">
    <source>
        <dbReference type="Pfam" id="PF10502"/>
    </source>
</evidence>
<dbReference type="AlphaFoldDB" id="K9YSK9"/>
<feature type="domain" description="Peptidase S26" evidence="4">
    <location>
        <begin position="20"/>
        <end position="73"/>
    </location>
</feature>
<evidence type="ECO:0000313" key="6">
    <source>
        <dbReference type="Proteomes" id="UP000010482"/>
    </source>
</evidence>
<dbReference type="EMBL" id="CP003944">
    <property type="protein sequence ID" value="AFZ49869.1"/>
    <property type="molecule type" value="Genomic_DNA"/>
</dbReference>
<dbReference type="GO" id="GO:0016020">
    <property type="term" value="C:membrane"/>
    <property type="evidence" value="ECO:0007669"/>
    <property type="project" value="UniProtKB-SubCell"/>
</dbReference>
<keyword evidence="2" id="KW-0378">Hydrolase</keyword>
<dbReference type="InterPro" id="IPR036286">
    <property type="entry name" value="LexA/Signal_pep-like_sf"/>
</dbReference>
<dbReference type="InterPro" id="IPR052064">
    <property type="entry name" value="Mito_IMP1_subunit"/>
</dbReference>
<dbReference type="Proteomes" id="UP000010482">
    <property type="component" value="Chromosome"/>
</dbReference>
<evidence type="ECO:0000256" key="3">
    <source>
        <dbReference type="ARBA" id="ARBA00023136"/>
    </source>
</evidence>
<dbReference type="PANTHER" id="PTHR12383:SF16">
    <property type="entry name" value="MITOCHONDRIAL INNER MEMBRANE PROTEASE SUBUNIT 1"/>
    <property type="match status" value="1"/>
</dbReference>
<dbReference type="Gene3D" id="2.10.109.10">
    <property type="entry name" value="Umud Fragment, subunit A"/>
    <property type="match status" value="1"/>
</dbReference>
<dbReference type="GO" id="GO:0006465">
    <property type="term" value="P:signal peptide processing"/>
    <property type="evidence" value="ECO:0007669"/>
    <property type="project" value="InterPro"/>
</dbReference>
<dbReference type="RefSeq" id="WP_015228878.1">
    <property type="nucleotide sequence ID" value="NC_019780.1"/>
</dbReference>
<organism evidence="5 6">
    <name type="scientific">Dactylococcopsis salina (strain PCC 8305)</name>
    <name type="common">Myxobactron salinum</name>
    <dbReference type="NCBI Taxonomy" id="13035"/>
    <lineage>
        <taxon>Bacteria</taxon>
        <taxon>Bacillati</taxon>
        <taxon>Cyanobacteriota</taxon>
        <taxon>Cyanophyceae</taxon>
        <taxon>Nodosilineales</taxon>
        <taxon>Cymatolegaceae</taxon>
        <taxon>Dactylococcopsis</taxon>
    </lineage>
</organism>
<evidence type="ECO:0000256" key="1">
    <source>
        <dbReference type="ARBA" id="ARBA00004370"/>
    </source>
</evidence>
<dbReference type="NCBIfam" id="TIGR02754">
    <property type="entry name" value="sod_Ni_protease"/>
    <property type="match status" value="1"/>
</dbReference>